<evidence type="ECO:0000313" key="1">
    <source>
        <dbReference type="EMBL" id="ERI82003.1"/>
    </source>
</evidence>
<comment type="caution">
    <text evidence="1">The sequence shown here is derived from an EMBL/GenBank/DDBJ whole genome shotgun (WGS) entry which is preliminary data.</text>
</comment>
<name>U2CDA6_9BACE</name>
<dbReference type="PATRIC" id="fig|1321819.3.peg.2487"/>
<organism evidence="1 2">
    <name type="scientific">Bacteroides pyogenes F0041</name>
    <dbReference type="NCBI Taxonomy" id="1321819"/>
    <lineage>
        <taxon>Bacteria</taxon>
        <taxon>Pseudomonadati</taxon>
        <taxon>Bacteroidota</taxon>
        <taxon>Bacteroidia</taxon>
        <taxon>Bacteroidales</taxon>
        <taxon>Bacteroidaceae</taxon>
        <taxon>Bacteroides</taxon>
    </lineage>
</organism>
<reference evidence="1 2" key="1">
    <citation type="submission" date="2013-08" db="EMBL/GenBank/DDBJ databases">
        <authorList>
            <person name="Weinstock G."/>
            <person name="Sodergren E."/>
            <person name="Wylie T."/>
            <person name="Fulton L."/>
            <person name="Fulton R."/>
            <person name="Fronick C."/>
            <person name="O'Laughlin M."/>
            <person name="Godfrey J."/>
            <person name="Miner T."/>
            <person name="Herter B."/>
            <person name="Appelbaum E."/>
            <person name="Cordes M."/>
            <person name="Lek S."/>
            <person name="Wollam A."/>
            <person name="Pepin K.H."/>
            <person name="Palsikar V.B."/>
            <person name="Mitreva M."/>
            <person name="Wilson R.K."/>
        </authorList>
    </citation>
    <scope>NUCLEOTIDE SEQUENCE [LARGE SCALE GENOMIC DNA]</scope>
    <source>
        <strain evidence="1 2">F0041</strain>
    </source>
</reference>
<accession>U2CDA6</accession>
<gene>
    <name evidence="1" type="ORF">HMPREF1981_02693</name>
</gene>
<proteinExistence type="predicted"/>
<protein>
    <submittedName>
        <fullName evidence="1">Uncharacterized protein</fullName>
    </submittedName>
</protein>
<evidence type="ECO:0000313" key="2">
    <source>
        <dbReference type="Proteomes" id="UP000016496"/>
    </source>
</evidence>
<dbReference type="HOGENOM" id="CLU_3132489_0_0_10"/>
<sequence>MLLYGLMLLRQHTIKIKGGNVVLFAEHHLATFFLSLTLLNSLSIDITQR</sequence>
<dbReference type="AlphaFoldDB" id="U2CDA6"/>
<dbReference type="Proteomes" id="UP000016496">
    <property type="component" value="Unassembled WGS sequence"/>
</dbReference>
<dbReference type="EMBL" id="AWSV01000144">
    <property type="protein sequence ID" value="ERI82003.1"/>
    <property type="molecule type" value="Genomic_DNA"/>
</dbReference>